<evidence type="ECO:0000313" key="2">
    <source>
        <dbReference type="EMBL" id="KAF1959275.1"/>
    </source>
</evidence>
<evidence type="ECO:0000256" key="1">
    <source>
        <dbReference type="SAM" id="MobiDB-lite"/>
    </source>
</evidence>
<gene>
    <name evidence="2" type="ORF">CC80DRAFT_585679</name>
</gene>
<dbReference type="AlphaFoldDB" id="A0A6A5U330"/>
<dbReference type="Proteomes" id="UP000800035">
    <property type="component" value="Unassembled WGS sequence"/>
</dbReference>
<evidence type="ECO:0000313" key="3">
    <source>
        <dbReference type="Proteomes" id="UP000800035"/>
    </source>
</evidence>
<protein>
    <recommendedName>
        <fullName evidence="4">BTB domain-containing protein</fullName>
    </recommendedName>
</protein>
<accession>A0A6A5U330</accession>
<dbReference type="Gene3D" id="3.30.710.10">
    <property type="entry name" value="Potassium Channel Kv1.1, Chain A"/>
    <property type="match status" value="1"/>
</dbReference>
<organism evidence="2 3">
    <name type="scientific">Byssothecium circinans</name>
    <dbReference type="NCBI Taxonomy" id="147558"/>
    <lineage>
        <taxon>Eukaryota</taxon>
        <taxon>Fungi</taxon>
        <taxon>Dikarya</taxon>
        <taxon>Ascomycota</taxon>
        <taxon>Pezizomycotina</taxon>
        <taxon>Dothideomycetes</taxon>
        <taxon>Pleosporomycetidae</taxon>
        <taxon>Pleosporales</taxon>
        <taxon>Massarineae</taxon>
        <taxon>Massarinaceae</taxon>
        <taxon>Byssothecium</taxon>
    </lineage>
</organism>
<name>A0A6A5U330_9PLEO</name>
<feature type="compositionally biased region" description="Acidic residues" evidence="1">
    <location>
        <begin position="57"/>
        <end position="70"/>
    </location>
</feature>
<reference evidence="2" key="1">
    <citation type="journal article" date="2020" name="Stud. Mycol.">
        <title>101 Dothideomycetes genomes: a test case for predicting lifestyles and emergence of pathogens.</title>
        <authorList>
            <person name="Haridas S."/>
            <person name="Albert R."/>
            <person name="Binder M."/>
            <person name="Bloem J."/>
            <person name="Labutti K."/>
            <person name="Salamov A."/>
            <person name="Andreopoulos B."/>
            <person name="Baker S."/>
            <person name="Barry K."/>
            <person name="Bills G."/>
            <person name="Bluhm B."/>
            <person name="Cannon C."/>
            <person name="Castanera R."/>
            <person name="Culley D."/>
            <person name="Daum C."/>
            <person name="Ezra D."/>
            <person name="Gonzalez J."/>
            <person name="Henrissat B."/>
            <person name="Kuo A."/>
            <person name="Liang C."/>
            <person name="Lipzen A."/>
            <person name="Lutzoni F."/>
            <person name="Magnuson J."/>
            <person name="Mondo S."/>
            <person name="Nolan M."/>
            <person name="Ohm R."/>
            <person name="Pangilinan J."/>
            <person name="Park H.-J."/>
            <person name="Ramirez L."/>
            <person name="Alfaro M."/>
            <person name="Sun H."/>
            <person name="Tritt A."/>
            <person name="Yoshinaga Y."/>
            <person name="Zwiers L.-H."/>
            <person name="Turgeon B."/>
            <person name="Goodwin S."/>
            <person name="Spatafora J."/>
            <person name="Crous P."/>
            <person name="Grigoriev I."/>
        </authorList>
    </citation>
    <scope>NUCLEOTIDE SEQUENCE</scope>
    <source>
        <strain evidence="2">CBS 675.92</strain>
    </source>
</reference>
<dbReference type="EMBL" id="ML976985">
    <property type="protein sequence ID" value="KAF1959275.1"/>
    <property type="molecule type" value="Genomic_DNA"/>
</dbReference>
<feature type="compositionally biased region" description="Acidic residues" evidence="1">
    <location>
        <begin position="78"/>
        <end position="87"/>
    </location>
</feature>
<dbReference type="InterPro" id="IPR011333">
    <property type="entry name" value="SKP1/BTB/POZ_sf"/>
</dbReference>
<sequence>MTRIAHDVHSGADTIIILKNPLAGSKVWKDLDADDHVEKPVLESDSNTDQPSIAEPSSEEVVPEASEETVDQQPVAEESSEEEEGEEQEVHYHVSSILLKTASPKFASMLSGEIWKEGIRNEEDGCYYILVEKWDAEAFLILLNVLHLRNRQVPRSVSLSMLTKIAVLADYFTCTEAIELSTEIWVKDLKDTTPIPSNYCQNLILWMCITWVLRLPQEFTQATGIAIRQRTLAGLPTLDLPIIGFVDKLATARVQAIDAIISQLHDLLDKYSDANYSCSCDFYSFECSSILYGALTKGMNQLGLLLPYPVAPFSGTSYQDLHERPFKIKSPNLSHPSKEKYKAPHFCSLKVQVRGVINRVRRSVNGLDLEDFGRTLSADVSITNEKVSARASI</sequence>
<proteinExistence type="predicted"/>
<evidence type="ECO:0008006" key="4">
    <source>
        <dbReference type="Google" id="ProtNLM"/>
    </source>
</evidence>
<keyword evidence="3" id="KW-1185">Reference proteome</keyword>
<dbReference type="OrthoDB" id="5326346at2759"/>
<feature type="region of interest" description="Disordered" evidence="1">
    <location>
        <begin position="38"/>
        <end position="90"/>
    </location>
</feature>